<dbReference type="AlphaFoldDB" id="A0AAP0SG47"/>
<keyword evidence="1" id="KW-0805">Transcription regulation</keyword>
<dbReference type="GO" id="GO:0000976">
    <property type="term" value="F:transcription cis-regulatory region binding"/>
    <property type="evidence" value="ECO:0007669"/>
    <property type="project" value="TreeGrafter"/>
</dbReference>
<dbReference type="PANTHER" id="PTHR30055:SF234">
    <property type="entry name" value="HTH-TYPE TRANSCRIPTIONAL REGULATOR BETI"/>
    <property type="match status" value="1"/>
</dbReference>
<evidence type="ECO:0000256" key="1">
    <source>
        <dbReference type="ARBA" id="ARBA00023015"/>
    </source>
</evidence>
<dbReference type="PROSITE" id="PS50977">
    <property type="entry name" value="HTH_TETR_2"/>
    <property type="match status" value="1"/>
</dbReference>
<dbReference type="GO" id="GO:0003700">
    <property type="term" value="F:DNA-binding transcription factor activity"/>
    <property type="evidence" value="ECO:0007669"/>
    <property type="project" value="TreeGrafter"/>
</dbReference>
<evidence type="ECO:0000256" key="4">
    <source>
        <dbReference type="PROSITE-ProRule" id="PRU00335"/>
    </source>
</evidence>
<dbReference type="Gene3D" id="1.10.357.10">
    <property type="entry name" value="Tetracycline Repressor, domain 2"/>
    <property type="match status" value="1"/>
</dbReference>
<evidence type="ECO:0000259" key="5">
    <source>
        <dbReference type="PROSITE" id="PS50977"/>
    </source>
</evidence>
<dbReference type="EMBL" id="CP071706">
    <property type="protein sequence ID" value="KDN97472.2"/>
    <property type="molecule type" value="Genomic_DNA"/>
</dbReference>
<dbReference type="PANTHER" id="PTHR30055">
    <property type="entry name" value="HTH-TYPE TRANSCRIPTIONAL REGULATOR RUTR"/>
    <property type="match status" value="1"/>
</dbReference>
<feature type="DNA-binding region" description="H-T-H motif" evidence="4">
    <location>
        <begin position="40"/>
        <end position="59"/>
    </location>
</feature>
<gene>
    <name evidence="6" type="ORF">BV82_4705</name>
</gene>
<dbReference type="Proteomes" id="UP000027121">
    <property type="component" value="Chromosome"/>
</dbReference>
<dbReference type="SUPFAM" id="SSF46689">
    <property type="entry name" value="Homeodomain-like"/>
    <property type="match status" value="1"/>
</dbReference>
<dbReference type="PRINTS" id="PR00455">
    <property type="entry name" value="HTHTETR"/>
</dbReference>
<protein>
    <submittedName>
        <fullName evidence="6">TetR/AcrR family transcriptional regulator</fullName>
    </submittedName>
</protein>
<dbReference type="Pfam" id="PF00440">
    <property type="entry name" value="TetR_N"/>
    <property type="match status" value="1"/>
</dbReference>
<feature type="domain" description="HTH tetR-type" evidence="5">
    <location>
        <begin position="17"/>
        <end position="77"/>
    </location>
</feature>
<evidence type="ECO:0000256" key="3">
    <source>
        <dbReference type="ARBA" id="ARBA00023163"/>
    </source>
</evidence>
<evidence type="ECO:0000313" key="6">
    <source>
        <dbReference type="EMBL" id="KDN97472.2"/>
    </source>
</evidence>
<dbReference type="KEGG" id="pdw:BV82_4705"/>
<keyword evidence="7" id="KW-1185">Reference proteome</keyword>
<evidence type="ECO:0000313" key="7">
    <source>
        <dbReference type="Proteomes" id="UP000027121"/>
    </source>
</evidence>
<dbReference type="InterPro" id="IPR009057">
    <property type="entry name" value="Homeodomain-like_sf"/>
</dbReference>
<dbReference type="InterPro" id="IPR001647">
    <property type="entry name" value="HTH_TetR"/>
</dbReference>
<name>A0AAP0SG47_9PSED</name>
<dbReference type="RefSeq" id="WP_145959290.1">
    <property type="nucleotide sequence ID" value="NZ_CATKPL010000006.1"/>
</dbReference>
<dbReference type="GeneID" id="98285089"/>
<proteinExistence type="predicted"/>
<organism evidence="6 7">
    <name type="scientific">Pseudomonas donghuensis</name>
    <dbReference type="NCBI Taxonomy" id="1163398"/>
    <lineage>
        <taxon>Bacteria</taxon>
        <taxon>Pseudomonadati</taxon>
        <taxon>Pseudomonadota</taxon>
        <taxon>Gammaproteobacteria</taxon>
        <taxon>Pseudomonadales</taxon>
        <taxon>Pseudomonadaceae</taxon>
        <taxon>Pseudomonas</taxon>
    </lineage>
</organism>
<dbReference type="Pfam" id="PF17918">
    <property type="entry name" value="TetR_C_15"/>
    <property type="match status" value="1"/>
</dbReference>
<evidence type="ECO:0000256" key="2">
    <source>
        <dbReference type="ARBA" id="ARBA00023125"/>
    </source>
</evidence>
<reference evidence="6 7" key="1">
    <citation type="journal article" date="2014" name="Genome Announc.">
        <title>Genome Sequence of Pseudomonas sp. Strain P482, a Tomato Rhizosphere Isolate with Broad-Spectrum Antimicrobial Activity.</title>
        <authorList>
            <person name="Krzyzanowska D.M."/>
            <person name="Ossowicki A."/>
            <person name="Jafra S."/>
        </authorList>
    </citation>
    <scope>NUCLEOTIDE SEQUENCE [LARGE SCALE GENOMIC DNA]</scope>
    <source>
        <strain evidence="6 7">P482</strain>
    </source>
</reference>
<reference evidence="6 7" key="2">
    <citation type="journal article" date="2016" name="Front. Microbiol.">
        <title>When Genome-Based Approach Meets the 'Old but Good': Revealing Genes Involved in the Antibacterial Activity of Pseudomonas sp. P482 against Soft Rot Pathogens.</title>
        <authorList>
            <person name="Krzyzanowska D.M."/>
            <person name="Ossowicki A."/>
            <person name="Rajewska M."/>
            <person name="Maciag T."/>
            <person name="Jablonska M."/>
            <person name="Obuchowski M."/>
            <person name="Heeb S."/>
            <person name="Jafra S."/>
        </authorList>
    </citation>
    <scope>NUCLEOTIDE SEQUENCE [LARGE SCALE GENOMIC DNA]</scope>
    <source>
        <strain evidence="6 7">P482</strain>
    </source>
</reference>
<keyword evidence="2 4" id="KW-0238">DNA-binding</keyword>
<keyword evidence="3" id="KW-0804">Transcription</keyword>
<dbReference type="InterPro" id="IPR050109">
    <property type="entry name" value="HTH-type_TetR-like_transc_reg"/>
</dbReference>
<accession>A0AAP0SG47</accession>
<dbReference type="InterPro" id="IPR041669">
    <property type="entry name" value="TetR_C_15"/>
</dbReference>
<sequence>MKQAQLPRKIPTQARSRMMVETILKTTATVVVKHGYAGTNTNLVAQRAGVSVGSVYQYFPNKDALIAALYERHAQSVNRVILDVAGQYEVADLQAHIKLLVRALLQLHLQEPELHRLLDKDFAFLSNESSEHQYKARISQSIECLLQRWSHQLAHSNLQSAAWLTAQMITSMVKAYILDAPQISQVEIEQAISCSVTGLLCSSPNPAFTRRPYLLDSSNSALAHSRIPAA</sequence>